<reference evidence="2 3" key="1">
    <citation type="submission" date="2019-02" db="EMBL/GenBank/DDBJ databases">
        <title>Genome sequencing of the rare red list fungi Hericium alpestre (H. flagellum).</title>
        <authorList>
            <person name="Buettner E."/>
            <person name="Kellner H."/>
        </authorList>
    </citation>
    <scope>NUCLEOTIDE SEQUENCE [LARGE SCALE GENOMIC DNA]</scope>
    <source>
        <strain evidence="2 3">DSM 108284</strain>
    </source>
</reference>
<feature type="compositionally biased region" description="Polar residues" evidence="1">
    <location>
        <begin position="45"/>
        <end position="65"/>
    </location>
</feature>
<feature type="compositionally biased region" description="Polar residues" evidence="1">
    <location>
        <begin position="16"/>
        <end position="26"/>
    </location>
</feature>
<dbReference type="STRING" id="135208.A0A4Z0A8Q2"/>
<name>A0A4Z0A8Q2_9AGAM</name>
<feature type="non-terminal residue" evidence="2">
    <location>
        <position position="231"/>
    </location>
</feature>
<organism evidence="2 3">
    <name type="scientific">Hericium alpestre</name>
    <dbReference type="NCBI Taxonomy" id="135208"/>
    <lineage>
        <taxon>Eukaryota</taxon>
        <taxon>Fungi</taxon>
        <taxon>Dikarya</taxon>
        <taxon>Basidiomycota</taxon>
        <taxon>Agaricomycotina</taxon>
        <taxon>Agaricomycetes</taxon>
        <taxon>Russulales</taxon>
        <taxon>Hericiaceae</taxon>
        <taxon>Hericium</taxon>
    </lineage>
</organism>
<feature type="compositionally biased region" description="Basic and acidic residues" evidence="1">
    <location>
        <begin position="27"/>
        <end position="38"/>
    </location>
</feature>
<feature type="region of interest" description="Disordered" evidence="1">
    <location>
        <begin position="127"/>
        <end position="161"/>
    </location>
</feature>
<comment type="caution">
    <text evidence="2">The sequence shown here is derived from an EMBL/GenBank/DDBJ whole genome shotgun (WGS) entry which is preliminary data.</text>
</comment>
<accession>A0A4Z0A8Q2</accession>
<gene>
    <name evidence="2" type="ORF">EWM64_g1697</name>
</gene>
<dbReference type="Proteomes" id="UP000298061">
    <property type="component" value="Unassembled WGS sequence"/>
</dbReference>
<evidence type="ECO:0000313" key="3">
    <source>
        <dbReference type="Proteomes" id="UP000298061"/>
    </source>
</evidence>
<evidence type="ECO:0000313" key="2">
    <source>
        <dbReference type="EMBL" id="TFY82309.1"/>
    </source>
</evidence>
<evidence type="ECO:0000256" key="1">
    <source>
        <dbReference type="SAM" id="MobiDB-lite"/>
    </source>
</evidence>
<dbReference type="AlphaFoldDB" id="A0A4Z0A8Q2"/>
<dbReference type="OrthoDB" id="3270344at2759"/>
<keyword evidence="3" id="KW-1185">Reference proteome</keyword>
<feature type="region of interest" description="Disordered" evidence="1">
    <location>
        <begin position="1"/>
        <end position="91"/>
    </location>
</feature>
<proteinExistence type="predicted"/>
<sequence>MSDVQGPEGLSPQAEVASSTAPTIPNRTEETDRVEHIESQPVDGPSNSHEASSSQLQTKSATTSVPRKRKQGKGWNDPGLPADHSSEYESGRVTCETCGESVSFRDEETGGFTLKHWDAHKLECSNGGEAPPDAATYSTDVVVDSSGNPPNKRRRAKRSEEERIEYLRSDPYVSHFEPYRVLCASCHRWIRLRPNSTYCSIPWDAHRKSCLARKRSHAPENEERTAALAAD</sequence>
<protein>
    <submittedName>
        <fullName evidence="2">Uncharacterized protein</fullName>
    </submittedName>
</protein>
<dbReference type="EMBL" id="SFCI01000120">
    <property type="protein sequence ID" value="TFY82309.1"/>
    <property type="molecule type" value="Genomic_DNA"/>
</dbReference>